<dbReference type="Pfam" id="PF19372">
    <property type="entry name" value="DUF5947"/>
    <property type="match status" value="1"/>
</dbReference>
<protein>
    <submittedName>
        <fullName evidence="2">Uncharacterized protein</fullName>
    </submittedName>
</protein>
<reference evidence="2 3" key="1">
    <citation type="submission" date="2019-04" db="EMBL/GenBank/DDBJ databases">
        <title>Streptomyces oryziradicis sp. nov., a novel actinomycete isolated from rhizosphere soil of rice (Oryza sativa L.).</title>
        <authorList>
            <person name="Li C."/>
        </authorList>
    </citation>
    <scope>NUCLEOTIDE SEQUENCE [LARGE SCALE GENOMIC DNA]</scope>
    <source>
        <strain evidence="2 3">NEAU-C40</strain>
    </source>
</reference>
<organism evidence="2 3">
    <name type="scientific">Actinacidiphila oryziradicis</name>
    <dbReference type="NCBI Taxonomy" id="2571141"/>
    <lineage>
        <taxon>Bacteria</taxon>
        <taxon>Bacillati</taxon>
        <taxon>Actinomycetota</taxon>
        <taxon>Actinomycetes</taxon>
        <taxon>Kitasatosporales</taxon>
        <taxon>Streptomycetaceae</taxon>
        <taxon>Actinacidiphila</taxon>
    </lineage>
</organism>
<evidence type="ECO:0000313" key="2">
    <source>
        <dbReference type="EMBL" id="TKA12850.1"/>
    </source>
</evidence>
<proteinExistence type="predicted"/>
<accession>A0A4U0SRT9</accession>
<name>A0A4U0SRT9_9ACTN</name>
<sequence length="202" mass="22111">MRGLARAARTTGASSRGVGDGRERCDLCAEPLAPEHRHLLDVPADAINCACRACALLFDRQSAGGRHYRLIPTGARRLDDCGIDDLLWVSLGVPVDLAFFVRHADGPVTAGYPSPLGALRSTVDPQAWQEMTRTAPAIAELEEDVQALLVNRSRGAQEHWLVPLDDCYRLVALVRTHWKGLGGGSEVWDQVERFFAELSARD</sequence>
<dbReference type="OrthoDB" id="152349at2"/>
<feature type="region of interest" description="Disordered" evidence="1">
    <location>
        <begin position="1"/>
        <end position="20"/>
    </location>
</feature>
<comment type="caution">
    <text evidence="2">The sequence shown here is derived from an EMBL/GenBank/DDBJ whole genome shotgun (WGS) entry which is preliminary data.</text>
</comment>
<dbReference type="AlphaFoldDB" id="A0A4U0SRT9"/>
<evidence type="ECO:0000256" key="1">
    <source>
        <dbReference type="SAM" id="MobiDB-lite"/>
    </source>
</evidence>
<keyword evidence="3" id="KW-1185">Reference proteome</keyword>
<dbReference type="InterPro" id="IPR045991">
    <property type="entry name" value="DUF5947"/>
</dbReference>
<evidence type="ECO:0000313" key="3">
    <source>
        <dbReference type="Proteomes" id="UP000305778"/>
    </source>
</evidence>
<feature type="compositionally biased region" description="Low complexity" evidence="1">
    <location>
        <begin position="1"/>
        <end position="17"/>
    </location>
</feature>
<gene>
    <name evidence="2" type="ORF">FCI23_05500</name>
</gene>
<dbReference type="Proteomes" id="UP000305778">
    <property type="component" value="Unassembled WGS sequence"/>
</dbReference>
<dbReference type="EMBL" id="SUMC01000003">
    <property type="protein sequence ID" value="TKA12850.1"/>
    <property type="molecule type" value="Genomic_DNA"/>
</dbReference>